<name>A0A6J7JME2_9ZZZZ</name>
<evidence type="ECO:0000256" key="1">
    <source>
        <dbReference type="SAM" id="MobiDB-lite"/>
    </source>
</evidence>
<evidence type="ECO:0000256" key="2">
    <source>
        <dbReference type="SAM" id="Phobius"/>
    </source>
</evidence>
<dbReference type="Gene3D" id="2.40.30.20">
    <property type="match status" value="5"/>
</dbReference>
<keyword evidence="2" id="KW-0812">Transmembrane</keyword>
<keyword evidence="2" id="KW-0472">Membrane</keyword>
<keyword evidence="2" id="KW-1133">Transmembrane helix</keyword>
<proteinExistence type="predicted"/>
<feature type="transmembrane region" description="Helical" evidence="2">
    <location>
        <begin position="20"/>
        <end position="41"/>
    </location>
</feature>
<reference evidence="3" key="1">
    <citation type="submission" date="2020-05" db="EMBL/GenBank/DDBJ databases">
        <authorList>
            <person name="Chiriac C."/>
            <person name="Salcher M."/>
            <person name="Ghai R."/>
            <person name="Kavagutti S V."/>
        </authorList>
    </citation>
    <scope>NUCLEOTIDE SEQUENCE</scope>
</reference>
<organism evidence="3">
    <name type="scientific">freshwater metagenome</name>
    <dbReference type="NCBI Taxonomy" id="449393"/>
    <lineage>
        <taxon>unclassified sequences</taxon>
        <taxon>metagenomes</taxon>
        <taxon>ecological metagenomes</taxon>
    </lineage>
</organism>
<accession>A0A6J7JME2</accession>
<feature type="region of interest" description="Disordered" evidence="1">
    <location>
        <begin position="1300"/>
        <end position="1322"/>
    </location>
</feature>
<dbReference type="EMBL" id="CAFBNF010000102">
    <property type="protein sequence ID" value="CAB4944097.1"/>
    <property type="molecule type" value="Genomic_DNA"/>
</dbReference>
<sequence length="1504" mass="151146">MAGRVLGRLRDIRDDAGASLVFVLVAIVVLSLMVGGLTRAINGGLNTNKLINAAQSGDLNQPNSKFLTEKALLQGISAFTGSSGQGEHASHRNGGRCFGATGVKGSGSNFLDFPIGAPKLRVFCTVYQPNNTANGTFVQANSQPDIVNGIALQEKLYVCGTGNYYNSGSLTAVTSINFFTDSGCATALTTAKDTTCGAATEANQLDTTSGCPRLYNYDAVPGDGVVATKACTPSSGNPIYAESGKNCLDTAPDISTDLITPSTVASATPADAHLVDMANADSSSGAASATCSAATARLAPGVYDDTINPVSISSTTTPDGSNKETITTTTAHGLSVGAWVSITGNSQSGNNAIFQVTSVSSSEGSTTKFTITNSANVSSTSNSGTAGYYVGAQPFLNAITSGKSACVRQSSTLSGSSFTSSSSSFTVADDTGFLPGETITVDGFRYTVNSVSNNVLSVTKLSGVSATILTGTVGVPPKDLSSLTVANVAKPITAAALSPQPRSTISTVTSTPQKALSAITTMKTISSIVANDGSRTISVNTSTDHGFTTGTSVTIAGVTANGVTFNGTYSVTRSDANTFTYSVASSCNAPGKATTCTGTTGSTTTADGASSVLVGTTSATHGFGSGDVIALSGTNNVAFDGKNCTWLTSPTTSSFACTISPATTASQFALTGYATVPITRVTITTSAASGFSVNDDGVISGTGASAVDGATCTIATISTTAIACDLASAISTNVSASTGTFTVPESTVRVTATAHGLGSNSATAKVTIGSVGSPFDGDHTVTIVDANTFTYTLAAAQTANASATSGTVTKWVTLLNGTTTAAHGLATNNVVNISGTGNATYDGKSCTIASVPTTTTFTCNLATSVGPTTAASTGQVGLTNTALAITTTSAHDFTSGETLSISGTGAGTLDGKSCTVASSPVPTATSLTCTLATALGYTQVSAGSLTLTSSRSFDSGGAVVASRTCIDTKQSSSTNYDPWCKGGTFVPLITALQTTSGSTALTVSTSSYHWLSVGDSVALSGLGSTLDAKFKASYTVTSVLGPLQFTVTLGSTPTCSISGSPNPCTYTSASSPALGGTPKATKGAWPTITSVTMDSGDYFLDLNDDWSINSSAITINAGLLPEANWITNPDGTVQKCLPSYDSTNPEDTVPPAHGVSLVFGGQDSTGDSGLSWTAGNVTLCPKPLDVAGGSTMRPVAVYGPAAAITGTLAALPGYLLTTKAGSTVSDTIAARSTCAASAAASYCDIFEMPGSRSPDGTVMLMFGAVFAPNSRVSLTMNPFNDDSMSLYGVVANAMRVVTSGTQVASTPGRNPRGSGKPSRQNKQVRVRFTAYACLTSAGVAIQYSSKAVCSYTTAPDTKWLAPGSNSRSAPSLKVTKVASSGTTVTVTTSSTHALAVGNWVTFGTGSPSALTGKVWRVATVPTATTFTVELSTAASVSGSSGRVSWTPDSCPPSTTFPYAGCITVVIDSATVNNSGGPSYNVVGPYLPPSPECPAGEAACWMILF</sequence>
<protein>
    <submittedName>
        <fullName evidence="3">Unannotated protein</fullName>
    </submittedName>
</protein>
<dbReference type="InterPro" id="IPR023366">
    <property type="entry name" value="ATP_synth_asu-like_sf"/>
</dbReference>
<evidence type="ECO:0000313" key="3">
    <source>
        <dbReference type="EMBL" id="CAB4944097.1"/>
    </source>
</evidence>
<gene>
    <name evidence="3" type="ORF">UFOPK3773_01024</name>
</gene>